<comment type="subcellular location">
    <subcellularLocation>
        <location evidence="1 10">Cell outer membrane</location>
        <topology evidence="1 10">Multi-pass membrane protein</topology>
    </subcellularLocation>
</comment>
<dbReference type="GO" id="GO:0015344">
    <property type="term" value="F:siderophore uptake transmembrane transporter activity"/>
    <property type="evidence" value="ECO:0007669"/>
    <property type="project" value="TreeGrafter"/>
</dbReference>
<evidence type="ECO:0008006" key="17">
    <source>
        <dbReference type="Google" id="ProtNLM"/>
    </source>
</evidence>
<dbReference type="PANTHER" id="PTHR30069:SF29">
    <property type="entry name" value="HEMOGLOBIN AND HEMOGLOBIN-HAPTOGLOBIN-BINDING PROTEIN 1-RELATED"/>
    <property type="match status" value="1"/>
</dbReference>
<dbReference type="GO" id="GO:0009279">
    <property type="term" value="C:cell outer membrane"/>
    <property type="evidence" value="ECO:0007669"/>
    <property type="project" value="UniProtKB-SubCell"/>
</dbReference>
<feature type="domain" description="TonB-dependent receptor plug" evidence="14">
    <location>
        <begin position="128"/>
        <end position="227"/>
    </location>
</feature>
<evidence type="ECO:0000313" key="16">
    <source>
        <dbReference type="Proteomes" id="UP000179797"/>
    </source>
</evidence>
<dbReference type="InterPro" id="IPR012910">
    <property type="entry name" value="Plug_dom"/>
</dbReference>
<dbReference type="InterPro" id="IPR039426">
    <property type="entry name" value="TonB-dep_rcpt-like"/>
</dbReference>
<evidence type="ECO:0000256" key="10">
    <source>
        <dbReference type="PROSITE-ProRule" id="PRU01360"/>
    </source>
</evidence>
<keyword evidence="8" id="KW-0675">Receptor</keyword>
<evidence type="ECO:0000313" key="15">
    <source>
        <dbReference type="EMBL" id="OHX66666.1"/>
    </source>
</evidence>
<evidence type="ECO:0000256" key="2">
    <source>
        <dbReference type="ARBA" id="ARBA00022448"/>
    </source>
</evidence>
<keyword evidence="2 10" id="KW-0813">Transport</keyword>
<sequence length="771" mass="86898">MLARYISINCNILYITMLVILVFNFNGYAQSERLIIVTDEGNQPLQSVSVFSVKDNVLLGTTSKKGELINTFQNEAVVMLHALGYEDLIVTIKPNKDYSFHLHEKIDELDEVVVTGGFVPTKANASLYKVKRIGVDEVEARGAVNMSDLLEQQQNIKVIHDNVLGSRIILNGLSGVNVKMLMDGLPLVSGSGDDVDLNQLNLNDIERIEVVEGPLSVQYGSNALAGTVNLITKKPSLDDPWRGGVNTYAETVGKFNVDASLRKGWKNTSLSLSGGRNQFLGYDLDPNKRGKFWRPNTQYYGNMRVKQQIKNVAISGFYQQFYEQAQGLGESQLGLNSQINKVSQMARDNEFTTHRINGGINIDAKLNHRSQLQFMNGISYYEQQTQKFVRDLDYNMEWLSNTASDHDTTSFLTATFRGSYILSEIGANNSTWVVGYEANVNRAAGGRVESGSADGYDEYSAYTAYKWQISPKVAFQSAFRYTYNTYFHNGAVQFLGADLPLVPSFNLLYKPSENWQYRLSYGKGYRVPSMREMFYHMQDQNHYIVGNPNLTPEVGDNFNFQTTYAINKGDWRYSINTSLFYNNIKNKIEMMEMDRSLLPPDVPENTPVVRTYDNIEEFVSTGFSINLATEYKSRLTIDPGFSFLARSGSEASEQFFNSYEITLRTSYLLKKLDTKINLFYKFNSPYAEFAKEADGTVGTQTLDSYSLLDLTATKPFFNRKLLVTAGAKNLLNVTKVNIYGDGSKGILSRIGTGERPIDYGTQLFIKLGYQF</sequence>
<evidence type="ECO:0000256" key="4">
    <source>
        <dbReference type="ARBA" id="ARBA00022692"/>
    </source>
</evidence>
<evidence type="ECO:0000256" key="1">
    <source>
        <dbReference type="ARBA" id="ARBA00004571"/>
    </source>
</evidence>
<keyword evidence="9 10" id="KW-0998">Cell outer membrane</keyword>
<organism evidence="15 16">
    <name type="scientific">Flammeovirga pacifica</name>
    <dbReference type="NCBI Taxonomy" id="915059"/>
    <lineage>
        <taxon>Bacteria</taxon>
        <taxon>Pseudomonadati</taxon>
        <taxon>Bacteroidota</taxon>
        <taxon>Cytophagia</taxon>
        <taxon>Cytophagales</taxon>
        <taxon>Flammeovirgaceae</taxon>
        <taxon>Flammeovirga</taxon>
    </lineage>
</organism>
<dbReference type="EMBL" id="JRYR02000001">
    <property type="protein sequence ID" value="OHX66666.1"/>
    <property type="molecule type" value="Genomic_DNA"/>
</dbReference>
<dbReference type="GO" id="GO:0044718">
    <property type="term" value="P:siderophore transmembrane transport"/>
    <property type="evidence" value="ECO:0007669"/>
    <property type="project" value="TreeGrafter"/>
</dbReference>
<keyword evidence="6 11" id="KW-0798">TonB box</keyword>
<dbReference type="PANTHER" id="PTHR30069">
    <property type="entry name" value="TONB-DEPENDENT OUTER MEMBRANE RECEPTOR"/>
    <property type="match status" value="1"/>
</dbReference>
<evidence type="ECO:0000259" key="14">
    <source>
        <dbReference type="Pfam" id="PF07715"/>
    </source>
</evidence>
<keyword evidence="7 10" id="KW-0472">Membrane</keyword>
<gene>
    <name evidence="15" type="ORF">NH26_09990</name>
</gene>
<keyword evidence="4 10" id="KW-0812">Transmembrane</keyword>
<keyword evidence="12" id="KW-1133">Transmembrane helix</keyword>
<dbReference type="AlphaFoldDB" id="A0A1S1Z077"/>
<evidence type="ECO:0000256" key="5">
    <source>
        <dbReference type="ARBA" id="ARBA00022729"/>
    </source>
</evidence>
<protein>
    <recommendedName>
        <fullName evidence="17">TonB-dependent receptor</fullName>
    </recommendedName>
</protein>
<evidence type="ECO:0000256" key="8">
    <source>
        <dbReference type="ARBA" id="ARBA00023170"/>
    </source>
</evidence>
<dbReference type="InterPro" id="IPR037066">
    <property type="entry name" value="Plug_dom_sf"/>
</dbReference>
<keyword evidence="16" id="KW-1185">Reference proteome</keyword>
<keyword evidence="5" id="KW-0732">Signal</keyword>
<evidence type="ECO:0000256" key="9">
    <source>
        <dbReference type="ARBA" id="ARBA00023237"/>
    </source>
</evidence>
<dbReference type="SUPFAM" id="SSF56935">
    <property type="entry name" value="Porins"/>
    <property type="match status" value="1"/>
</dbReference>
<dbReference type="InterPro" id="IPR000531">
    <property type="entry name" value="Beta-barrel_TonB"/>
</dbReference>
<evidence type="ECO:0000259" key="13">
    <source>
        <dbReference type="Pfam" id="PF00593"/>
    </source>
</evidence>
<proteinExistence type="inferred from homology"/>
<feature type="transmembrane region" description="Helical" evidence="12">
    <location>
        <begin position="12"/>
        <end position="29"/>
    </location>
</feature>
<dbReference type="InterPro" id="IPR036942">
    <property type="entry name" value="Beta-barrel_TonB_sf"/>
</dbReference>
<dbReference type="Pfam" id="PF07715">
    <property type="entry name" value="Plug"/>
    <property type="match status" value="1"/>
</dbReference>
<evidence type="ECO:0000256" key="11">
    <source>
        <dbReference type="RuleBase" id="RU003357"/>
    </source>
</evidence>
<evidence type="ECO:0000256" key="7">
    <source>
        <dbReference type="ARBA" id="ARBA00023136"/>
    </source>
</evidence>
<dbReference type="Proteomes" id="UP000179797">
    <property type="component" value="Unassembled WGS sequence"/>
</dbReference>
<evidence type="ECO:0000256" key="6">
    <source>
        <dbReference type="ARBA" id="ARBA00023077"/>
    </source>
</evidence>
<evidence type="ECO:0000256" key="12">
    <source>
        <dbReference type="SAM" id="Phobius"/>
    </source>
</evidence>
<dbReference type="Gene3D" id="2.170.130.10">
    <property type="entry name" value="TonB-dependent receptor, plug domain"/>
    <property type="match status" value="1"/>
</dbReference>
<comment type="caution">
    <text evidence="15">The sequence shown here is derived from an EMBL/GenBank/DDBJ whole genome shotgun (WGS) entry which is preliminary data.</text>
</comment>
<dbReference type="Gene3D" id="2.40.170.20">
    <property type="entry name" value="TonB-dependent receptor, beta-barrel domain"/>
    <property type="match status" value="1"/>
</dbReference>
<feature type="domain" description="TonB-dependent receptor-like beta-barrel" evidence="13">
    <location>
        <begin position="270"/>
        <end position="730"/>
    </location>
</feature>
<evidence type="ECO:0000256" key="3">
    <source>
        <dbReference type="ARBA" id="ARBA00022452"/>
    </source>
</evidence>
<accession>A0A1S1Z077</accession>
<reference evidence="15 16" key="1">
    <citation type="journal article" date="2012" name="Int. J. Syst. Evol. Microbiol.">
        <title>Flammeovirga pacifica sp. nov., isolated from deep-sea sediment.</title>
        <authorList>
            <person name="Xu H."/>
            <person name="Fu Y."/>
            <person name="Yang N."/>
            <person name="Ding Z."/>
            <person name="Lai Q."/>
            <person name="Zeng R."/>
        </authorList>
    </citation>
    <scope>NUCLEOTIDE SEQUENCE [LARGE SCALE GENOMIC DNA]</scope>
    <source>
        <strain evidence="16">DSM 24597 / LMG 26175 / WPAGA1</strain>
    </source>
</reference>
<name>A0A1S1Z077_FLAPC</name>
<comment type="similarity">
    <text evidence="10 11">Belongs to the TonB-dependent receptor family.</text>
</comment>
<dbReference type="STRING" id="915059.NH26_09990"/>
<dbReference type="PROSITE" id="PS52016">
    <property type="entry name" value="TONB_DEPENDENT_REC_3"/>
    <property type="match status" value="1"/>
</dbReference>
<keyword evidence="3 10" id="KW-1134">Transmembrane beta strand</keyword>
<dbReference type="Pfam" id="PF00593">
    <property type="entry name" value="TonB_dep_Rec_b-barrel"/>
    <property type="match status" value="1"/>
</dbReference>